<evidence type="ECO:0000256" key="1">
    <source>
        <dbReference type="SAM" id="MobiDB-lite"/>
    </source>
</evidence>
<organism evidence="2 3">
    <name type="scientific">Thermobifida alba</name>
    <name type="common">Thermomonospora alba</name>
    <dbReference type="NCBI Taxonomy" id="53522"/>
    <lineage>
        <taxon>Bacteria</taxon>
        <taxon>Bacillati</taxon>
        <taxon>Actinomycetota</taxon>
        <taxon>Actinomycetes</taxon>
        <taxon>Streptosporangiales</taxon>
        <taxon>Nocardiopsidaceae</taxon>
        <taxon>Thermobifida</taxon>
    </lineage>
</organism>
<dbReference type="EMBL" id="CP051627">
    <property type="protein sequence ID" value="UPT22986.1"/>
    <property type="molecule type" value="Genomic_DNA"/>
</dbReference>
<name>A0ABY4L7W0_THEAE</name>
<gene>
    <name evidence="2" type="ORF">FOF52_20250</name>
</gene>
<feature type="region of interest" description="Disordered" evidence="1">
    <location>
        <begin position="122"/>
        <end position="159"/>
    </location>
</feature>
<reference evidence="2 3" key="1">
    <citation type="submission" date="2020-04" db="EMBL/GenBank/DDBJ databases">
        <title>Thermobifida alba genome sequencing and assembly.</title>
        <authorList>
            <person name="Luzics S."/>
            <person name="Horvath B."/>
            <person name="Nagy I."/>
            <person name="Toth A."/>
            <person name="Nagy I."/>
            <person name="Kukolya J."/>
        </authorList>
    </citation>
    <scope>NUCLEOTIDE SEQUENCE [LARGE SCALE GENOMIC DNA]</scope>
    <source>
        <strain evidence="2 3">DSM 43795</strain>
    </source>
</reference>
<dbReference type="Proteomes" id="UP000832041">
    <property type="component" value="Chromosome"/>
</dbReference>
<sequence>MSRFRFLPASPTTPGRVRRSRWAGLVAVVAVVLLAVAGCTDDTPAEPVPEASGELRYVKQGTQTAYEDMLIGLMDVSAEGEALLQVYADDAESEVVRAEEGDTFQVGRRSVTVVRVDTDPDGVLLDVVDPRAPEPSAEPRSPSEGGAADSGGDPMDDPEVQAVSLGRQVVAAPGLRIGLGTTVGDTARILLTPDEGEGQEKEVRAGDEVETAGHTVTIVEVGDGVLYFRVDQ</sequence>
<feature type="compositionally biased region" description="Low complexity" evidence="1">
    <location>
        <begin position="134"/>
        <end position="144"/>
    </location>
</feature>
<keyword evidence="3" id="KW-1185">Reference proteome</keyword>
<accession>A0ABY4L7W0</accession>
<evidence type="ECO:0000313" key="3">
    <source>
        <dbReference type="Proteomes" id="UP000832041"/>
    </source>
</evidence>
<dbReference type="RefSeq" id="WP_248591503.1">
    <property type="nucleotide sequence ID" value="NZ_BAABEB010000011.1"/>
</dbReference>
<evidence type="ECO:0000313" key="2">
    <source>
        <dbReference type="EMBL" id="UPT22986.1"/>
    </source>
</evidence>
<protein>
    <submittedName>
        <fullName evidence="2">Uncharacterized protein</fullName>
    </submittedName>
</protein>
<proteinExistence type="predicted"/>